<name>A0AAD9QR55_ACRCE</name>
<keyword evidence="2" id="KW-1185">Reference proteome</keyword>
<accession>A0AAD9QR55</accession>
<proteinExistence type="predicted"/>
<comment type="caution">
    <text evidence="1">The sequence shown here is derived from an EMBL/GenBank/DDBJ whole genome shotgun (WGS) entry which is preliminary data.</text>
</comment>
<dbReference type="EMBL" id="JARQWQ010000019">
    <property type="protein sequence ID" value="KAK2565585.1"/>
    <property type="molecule type" value="Genomic_DNA"/>
</dbReference>
<evidence type="ECO:0000313" key="2">
    <source>
        <dbReference type="Proteomes" id="UP001249851"/>
    </source>
</evidence>
<dbReference type="Proteomes" id="UP001249851">
    <property type="component" value="Unassembled WGS sequence"/>
</dbReference>
<gene>
    <name evidence="1" type="ORF">P5673_010710</name>
</gene>
<reference evidence="1" key="2">
    <citation type="journal article" date="2023" name="Science">
        <title>Genomic signatures of disease resistance in endangered staghorn corals.</title>
        <authorList>
            <person name="Vollmer S.V."/>
            <person name="Selwyn J.D."/>
            <person name="Despard B.A."/>
            <person name="Roesel C.L."/>
        </authorList>
    </citation>
    <scope>NUCLEOTIDE SEQUENCE</scope>
    <source>
        <strain evidence="1">K2</strain>
    </source>
</reference>
<evidence type="ECO:0000313" key="1">
    <source>
        <dbReference type="EMBL" id="KAK2565585.1"/>
    </source>
</evidence>
<sequence>MTVKHVASFHAPLKSEDTSILAIAKPCAVVVDLKELFGAESKSQVYAHLHELLAKKEMSLIEFISYDDACHLKKYAQNSVRRNITRTAQKMAEMEMIVDRFHVKNHVDRGARSIAILTTVMTLRM</sequence>
<reference evidence="1" key="1">
    <citation type="journal article" date="2023" name="G3 (Bethesda)">
        <title>Whole genome assembly and annotation of the endangered Caribbean coral Acropora cervicornis.</title>
        <authorList>
            <person name="Selwyn J.D."/>
            <person name="Vollmer S.V."/>
        </authorList>
    </citation>
    <scope>NUCLEOTIDE SEQUENCE</scope>
    <source>
        <strain evidence="1">K2</strain>
    </source>
</reference>
<protein>
    <submittedName>
        <fullName evidence="1">Uncharacterized protein</fullName>
    </submittedName>
</protein>
<dbReference type="AlphaFoldDB" id="A0AAD9QR55"/>
<organism evidence="1 2">
    <name type="scientific">Acropora cervicornis</name>
    <name type="common">Staghorn coral</name>
    <dbReference type="NCBI Taxonomy" id="6130"/>
    <lineage>
        <taxon>Eukaryota</taxon>
        <taxon>Metazoa</taxon>
        <taxon>Cnidaria</taxon>
        <taxon>Anthozoa</taxon>
        <taxon>Hexacorallia</taxon>
        <taxon>Scleractinia</taxon>
        <taxon>Astrocoeniina</taxon>
        <taxon>Acroporidae</taxon>
        <taxon>Acropora</taxon>
    </lineage>
</organism>